<reference evidence="2 3" key="1">
    <citation type="submission" date="2024-10" db="EMBL/GenBank/DDBJ databases">
        <title>Updated reference genomes for cyclostephanoid diatoms.</title>
        <authorList>
            <person name="Roberts W.R."/>
            <person name="Alverson A.J."/>
        </authorList>
    </citation>
    <scope>NUCLEOTIDE SEQUENCE [LARGE SCALE GENOMIC DNA]</scope>
    <source>
        <strain evidence="2 3">AJA010-31</strain>
    </source>
</reference>
<keyword evidence="3" id="KW-1185">Reference proteome</keyword>
<dbReference type="EMBL" id="JALLPJ020000887">
    <property type="protein sequence ID" value="KAL3780537.1"/>
    <property type="molecule type" value="Genomic_DNA"/>
</dbReference>
<name>A0ABD3NXN5_9STRA</name>
<sequence length="319" mass="34893">MTSASPPNICKVNTSTPKSRLHAKRMQQHTASNLKSRRDALNSALTSLLPSFLILTSVESAAATTTTTTTTMASTIEGVGGTKQRIQGIGGGFDILTPNPSNFASLDVYYPSSMTNTQWRMQRVVTSVEGDAGQAATVWTLLGGSNGERAFNEKLTEVYNVYFVAPPQYDVDDALYQYDGKTVRAAVLDRASTLASRLGVESDDVHWAKDSHEPQQITSYTRNKKDAAVELSTLQRKIELSEIGFGSDELIKLTTCSFGAGIDRVCRIKIRYKRGYDELTGKRIVDGIEIVTTYRVLDGVAGIEMPTSTCKSRLRLTEL</sequence>
<dbReference type="Proteomes" id="UP001530400">
    <property type="component" value="Unassembled WGS sequence"/>
</dbReference>
<organism evidence="2 3">
    <name type="scientific">Cyclotella atomus</name>
    <dbReference type="NCBI Taxonomy" id="382360"/>
    <lineage>
        <taxon>Eukaryota</taxon>
        <taxon>Sar</taxon>
        <taxon>Stramenopiles</taxon>
        <taxon>Ochrophyta</taxon>
        <taxon>Bacillariophyta</taxon>
        <taxon>Coscinodiscophyceae</taxon>
        <taxon>Thalassiosirophycidae</taxon>
        <taxon>Stephanodiscales</taxon>
        <taxon>Stephanodiscaceae</taxon>
        <taxon>Cyclotella</taxon>
    </lineage>
</organism>
<gene>
    <name evidence="2" type="ORF">ACHAWO_006305</name>
</gene>
<comment type="caution">
    <text evidence="2">The sequence shown here is derived from an EMBL/GenBank/DDBJ whole genome shotgun (WGS) entry which is preliminary data.</text>
</comment>
<evidence type="ECO:0000313" key="3">
    <source>
        <dbReference type="Proteomes" id="UP001530400"/>
    </source>
</evidence>
<protein>
    <submittedName>
        <fullName evidence="2">Uncharacterized protein</fullName>
    </submittedName>
</protein>
<feature type="compositionally biased region" description="Polar residues" evidence="1">
    <location>
        <begin position="1"/>
        <end position="18"/>
    </location>
</feature>
<accession>A0ABD3NXN5</accession>
<evidence type="ECO:0000313" key="2">
    <source>
        <dbReference type="EMBL" id="KAL3780537.1"/>
    </source>
</evidence>
<evidence type="ECO:0000256" key="1">
    <source>
        <dbReference type="SAM" id="MobiDB-lite"/>
    </source>
</evidence>
<dbReference type="AlphaFoldDB" id="A0ABD3NXN5"/>
<feature type="region of interest" description="Disordered" evidence="1">
    <location>
        <begin position="1"/>
        <end position="22"/>
    </location>
</feature>
<proteinExistence type="predicted"/>